<dbReference type="OrthoDB" id="4412616at2"/>
<proteinExistence type="predicted"/>
<keyword evidence="4" id="KW-1185">Reference proteome</keyword>
<name>A0A5C5UI83_9CORY</name>
<evidence type="ECO:0000256" key="2">
    <source>
        <dbReference type="SAM" id="Phobius"/>
    </source>
</evidence>
<comment type="caution">
    <text evidence="3">The sequence shown here is derived from an EMBL/GenBank/DDBJ whole genome shotgun (WGS) entry which is preliminary data.</text>
</comment>
<dbReference type="EMBL" id="VOHM01000013">
    <property type="protein sequence ID" value="TWT25035.1"/>
    <property type="molecule type" value="Genomic_DNA"/>
</dbReference>
<protein>
    <submittedName>
        <fullName evidence="3">Uncharacterized protein</fullName>
    </submittedName>
</protein>
<feature type="region of interest" description="Disordered" evidence="1">
    <location>
        <begin position="1"/>
        <end position="54"/>
    </location>
</feature>
<dbReference type="AlphaFoldDB" id="A0A5C5UI83"/>
<gene>
    <name evidence="3" type="ORF">FRX94_07155</name>
</gene>
<keyword evidence="2" id="KW-1133">Transmembrane helix</keyword>
<feature type="compositionally biased region" description="Polar residues" evidence="1">
    <location>
        <begin position="1"/>
        <end position="18"/>
    </location>
</feature>
<dbReference type="RefSeq" id="WP_146324447.1">
    <property type="nucleotide sequence ID" value="NZ_BAABLR010000010.1"/>
</dbReference>
<reference evidence="3 4" key="1">
    <citation type="submission" date="2019-08" db="EMBL/GenBank/DDBJ databases">
        <authorList>
            <person name="Lei W."/>
        </authorList>
    </citation>
    <scope>NUCLEOTIDE SEQUENCE [LARGE SCALE GENOMIC DNA]</scope>
    <source>
        <strain evidence="3 4">CCUG 58627</strain>
    </source>
</reference>
<keyword evidence="2" id="KW-0812">Transmembrane</keyword>
<evidence type="ECO:0000313" key="3">
    <source>
        <dbReference type="EMBL" id="TWT25035.1"/>
    </source>
</evidence>
<organism evidence="3 4">
    <name type="scientific">Corynebacterium canis</name>
    <dbReference type="NCBI Taxonomy" id="679663"/>
    <lineage>
        <taxon>Bacteria</taxon>
        <taxon>Bacillati</taxon>
        <taxon>Actinomycetota</taxon>
        <taxon>Actinomycetes</taxon>
        <taxon>Mycobacteriales</taxon>
        <taxon>Corynebacteriaceae</taxon>
        <taxon>Corynebacterium</taxon>
    </lineage>
</organism>
<evidence type="ECO:0000313" key="4">
    <source>
        <dbReference type="Proteomes" id="UP000320791"/>
    </source>
</evidence>
<feature type="transmembrane region" description="Helical" evidence="2">
    <location>
        <begin position="57"/>
        <end position="81"/>
    </location>
</feature>
<dbReference type="Proteomes" id="UP000320791">
    <property type="component" value="Unassembled WGS sequence"/>
</dbReference>
<evidence type="ECO:0000256" key="1">
    <source>
        <dbReference type="SAM" id="MobiDB-lite"/>
    </source>
</evidence>
<sequence>MSSQYPGQGGQPNPNNLPQYRVPNNPPQAQPQQPQPQQPFYPQPMPSQQQPSGGSRAGLIIVAVLAVIFVAGGIGTAIYFLSGSVTDFVGKVTGSATTTSVQAPQSSAAAATRAPKTVTPTSAANQAVNLPVDAVPVNENAMRNDPPGSYLNLYKSGPTSDEFAHSVHNAYLQRYSTPPERMHTVDAYSPVTGRIYTMHCQKRGQMVHCQGGNDANVYFQ</sequence>
<accession>A0A5C5UI83</accession>
<keyword evidence="2" id="KW-0472">Membrane</keyword>
<feature type="compositionally biased region" description="Pro residues" evidence="1">
    <location>
        <begin position="24"/>
        <end position="45"/>
    </location>
</feature>